<evidence type="ECO:0000256" key="1">
    <source>
        <dbReference type="ARBA" id="ARBA00023002"/>
    </source>
</evidence>
<dbReference type="AlphaFoldDB" id="A0A6B0YV73"/>
<gene>
    <name evidence="4" type="ORF">F4Y42_11340</name>
</gene>
<dbReference type="GO" id="GO:0016491">
    <property type="term" value="F:oxidoreductase activity"/>
    <property type="evidence" value="ECO:0007669"/>
    <property type="project" value="UniProtKB-KW"/>
</dbReference>
<name>A0A6B0YV73_9CHLR</name>
<sequence length="387" mass="43010">MPVTYRAGIIGHTGRGNYGHHLDTAFQGLPNVEVVAVADPDEEGRTAAVQRTGASHNFADYTTMLSQMALDLVAVCPRWVDQHADMVIACAEAGVKGIFCEKPFSRTLAEADAMLVACEKSGTRIAVAHRRANPYELHAKKLIEDGLIGDVQMIRRHGKADHRAGAMDLIVLGPHLLDNIRFFAASEVAWAHAHVTQNGRELTTSDIHEGDEGVGPIAGNGLAAYFVFRNGVTAHFDSCRSDDTDTREQVNWLGLEIQGTSGILSLRLAPLGELYHYPYRLWLPGDRDGTWERITLPDWDLNPDGQPRSVSEKFQLNNRIFVEELVRAIEDDRPVTAVTNGHDARAVLEMIMAIHESQRLRARVDFPLQNRENPYVVWRKEAGQEKL</sequence>
<keyword evidence="1" id="KW-0560">Oxidoreductase</keyword>
<dbReference type="PANTHER" id="PTHR43818">
    <property type="entry name" value="BCDNA.GH03377"/>
    <property type="match status" value="1"/>
</dbReference>
<evidence type="ECO:0000259" key="3">
    <source>
        <dbReference type="Pfam" id="PF22725"/>
    </source>
</evidence>
<reference evidence="4" key="1">
    <citation type="submission" date="2019-09" db="EMBL/GenBank/DDBJ databases">
        <title>Characterisation of the sponge microbiome using genome-centric metagenomics.</title>
        <authorList>
            <person name="Engelberts J.P."/>
            <person name="Robbins S.J."/>
            <person name="De Goeij J.M."/>
            <person name="Aranda M."/>
            <person name="Bell S.C."/>
            <person name="Webster N.S."/>
        </authorList>
    </citation>
    <scope>NUCLEOTIDE SEQUENCE</scope>
    <source>
        <strain evidence="4">SB0664_bin_27</strain>
    </source>
</reference>
<dbReference type="Gene3D" id="3.40.50.720">
    <property type="entry name" value="NAD(P)-binding Rossmann-like Domain"/>
    <property type="match status" value="1"/>
</dbReference>
<dbReference type="Pfam" id="PF01408">
    <property type="entry name" value="GFO_IDH_MocA"/>
    <property type="match status" value="1"/>
</dbReference>
<dbReference type="PANTHER" id="PTHR43818:SF11">
    <property type="entry name" value="BCDNA.GH03377"/>
    <property type="match status" value="1"/>
</dbReference>
<dbReference type="GO" id="GO:0000166">
    <property type="term" value="F:nucleotide binding"/>
    <property type="evidence" value="ECO:0007669"/>
    <property type="project" value="InterPro"/>
</dbReference>
<proteinExistence type="predicted"/>
<feature type="domain" description="GFO/IDH/MocA-like oxidoreductase" evidence="3">
    <location>
        <begin position="138"/>
        <end position="264"/>
    </location>
</feature>
<evidence type="ECO:0000259" key="2">
    <source>
        <dbReference type="Pfam" id="PF01408"/>
    </source>
</evidence>
<dbReference type="InterPro" id="IPR000683">
    <property type="entry name" value="Gfo/Idh/MocA-like_OxRdtase_N"/>
</dbReference>
<comment type="caution">
    <text evidence="4">The sequence shown here is derived from an EMBL/GenBank/DDBJ whole genome shotgun (WGS) entry which is preliminary data.</text>
</comment>
<dbReference type="InterPro" id="IPR036291">
    <property type="entry name" value="NAD(P)-bd_dom_sf"/>
</dbReference>
<dbReference type="InterPro" id="IPR050463">
    <property type="entry name" value="Gfo/Idh/MocA_oxidrdct_glycsds"/>
</dbReference>
<dbReference type="InterPro" id="IPR055170">
    <property type="entry name" value="GFO_IDH_MocA-like_dom"/>
</dbReference>
<accession>A0A6B0YV73</accession>
<evidence type="ECO:0000313" key="4">
    <source>
        <dbReference type="EMBL" id="MXY94025.1"/>
    </source>
</evidence>
<organism evidence="4">
    <name type="scientific">Caldilineaceae bacterium SB0664_bin_27</name>
    <dbReference type="NCBI Taxonomy" id="2605260"/>
    <lineage>
        <taxon>Bacteria</taxon>
        <taxon>Bacillati</taxon>
        <taxon>Chloroflexota</taxon>
        <taxon>Caldilineae</taxon>
        <taxon>Caldilineales</taxon>
        <taxon>Caldilineaceae</taxon>
    </lineage>
</organism>
<dbReference type="EMBL" id="VXRG01000095">
    <property type="protein sequence ID" value="MXY94025.1"/>
    <property type="molecule type" value="Genomic_DNA"/>
</dbReference>
<feature type="domain" description="Gfo/Idh/MocA-like oxidoreductase N-terminal" evidence="2">
    <location>
        <begin position="6"/>
        <end position="129"/>
    </location>
</feature>
<dbReference type="Gene3D" id="3.30.360.10">
    <property type="entry name" value="Dihydrodipicolinate Reductase, domain 2"/>
    <property type="match status" value="1"/>
</dbReference>
<dbReference type="Pfam" id="PF22725">
    <property type="entry name" value="GFO_IDH_MocA_C3"/>
    <property type="match status" value="1"/>
</dbReference>
<dbReference type="SUPFAM" id="SSF55347">
    <property type="entry name" value="Glyceraldehyde-3-phosphate dehydrogenase-like, C-terminal domain"/>
    <property type="match status" value="1"/>
</dbReference>
<dbReference type="SUPFAM" id="SSF51735">
    <property type="entry name" value="NAD(P)-binding Rossmann-fold domains"/>
    <property type="match status" value="1"/>
</dbReference>
<protein>
    <submittedName>
        <fullName evidence="4">Gfo/Idh/MocA family oxidoreductase</fullName>
    </submittedName>
</protein>